<proteinExistence type="predicted"/>
<dbReference type="InParanoid" id="A0A2U3MVG7"/>
<reference evidence="2" key="1">
    <citation type="submission" date="2018-03" db="EMBL/GenBank/DDBJ databases">
        <authorList>
            <person name="Blom J."/>
        </authorList>
    </citation>
    <scope>NUCLEOTIDE SEQUENCE [LARGE SCALE GENOMIC DNA]</scope>
    <source>
        <strain evidence="2">KPC-SM-21</strain>
    </source>
</reference>
<evidence type="ECO:0000313" key="2">
    <source>
        <dbReference type="Proteomes" id="UP000245974"/>
    </source>
</evidence>
<keyword evidence="2" id="KW-1185">Reference proteome</keyword>
<name>A0A2U3MVG7_9GAMM</name>
<sequence>MEVDSILILILFVQAVEIVDLISCHSWLEQELEAACAN</sequence>
<dbReference type="Proteomes" id="UP000245974">
    <property type="component" value="Unassembled WGS sequence"/>
</dbReference>
<accession>A0A2U3MVG7</accession>
<gene>
    <name evidence="1" type="ORF">KPC_0599</name>
</gene>
<organism evidence="1 2">
    <name type="scientific">Acinetobacter stercoris</name>
    <dbReference type="NCBI Taxonomy" id="2126983"/>
    <lineage>
        <taxon>Bacteria</taxon>
        <taxon>Pseudomonadati</taxon>
        <taxon>Pseudomonadota</taxon>
        <taxon>Gammaproteobacteria</taxon>
        <taxon>Moraxellales</taxon>
        <taxon>Moraxellaceae</taxon>
        <taxon>Acinetobacter</taxon>
    </lineage>
</organism>
<dbReference type="AlphaFoldDB" id="A0A2U3MVG7"/>
<dbReference type="EMBL" id="OOGT01000016">
    <property type="protein sequence ID" value="SPL69421.1"/>
    <property type="molecule type" value="Genomic_DNA"/>
</dbReference>
<protein>
    <submittedName>
        <fullName evidence="1">Uncharacterized protein</fullName>
    </submittedName>
</protein>
<evidence type="ECO:0000313" key="1">
    <source>
        <dbReference type="EMBL" id="SPL69421.1"/>
    </source>
</evidence>